<feature type="chain" id="PRO_5038366563" evidence="2">
    <location>
        <begin position="23"/>
        <end position="207"/>
    </location>
</feature>
<accession>I8UAS2</accession>
<evidence type="ECO:0000313" key="4">
    <source>
        <dbReference type="EMBL" id="EIT84015.1"/>
    </source>
</evidence>
<dbReference type="PATRIC" id="fig|1196324.3.peg.3513"/>
<sequence length="207" mass="23458">MKKILTAACLFCFLLFTLGGCAEKEAQGNSSPNMDYDATKKMLIDILKTDDGKKAMSDVLTDQSMKKHLLFDQEMIKQTIEKELLSKKGEKFWEESFKDPKFAATYAKSMKKEHEKLMKDLMKDPAYQAEVMKILKSPEIGKKLLEVANSPEYRKEVKKIMMETFQSPLVKAQVAEMLKKAAHEEIDQSMKKGGAKGGTQDKGEKKS</sequence>
<dbReference type="Pfam" id="PF17898">
    <property type="entry name" value="GerD"/>
    <property type="match status" value="1"/>
</dbReference>
<dbReference type="Proteomes" id="UP000004080">
    <property type="component" value="Unassembled WGS sequence"/>
</dbReference>
<evidence type="ECO:0000256" key="1">
    <source>
        <dbReference type="SAM" id="MobiDB-lite"/>
    </source>
</evidence>
<dbReference type="PROSITE" id="PS51257">
    <property type="entry name" value="PROKAR_LIPOPROTEIN"/>
    <property type="match status" value="1"/>
</dbReference>
<dbReference type="NCBIfam" id="NF040801">
    <property type="entry name" value="spore_GerD"/>
    <property type="match status" value="1"/>
</dbReference>
<feature type="domain" description="Spore germination GerD central core" evidence="3">
    <location>
        <begin position="70"/>
        <end position="182"/>
    </location>
</feature>
<dbReference type="InterPro" id="IPR041262">
    <property type="entry name" value="GerD_central"/>
</dbReference>
<organism evidence="4 5">
    <name type="scientific">Fictibacillus macauensis ZFHKF-1</name>
    <dbReference type="NCBI Taxonomy" id="1196324"/>
    <lineage>
        <taxon>Bacteria</taxon>
        <taxon>Bacillati</taxon>
        <taxon>Bacillota</taxon>
        <taxon>Bacilli</taxon>
        <taxon>Bacillales</taxon>
        <taxon>Fictibacillaceae</taxon>
        <taxon>Fictibacillus</taxon>
    </lineage>
</organism>
<proteinExistence type="predicted"/>
<dbReference type="eggNOG" id="ENOG50304MB">
    <property type="taxonomic scope" value="Bacteria"/>
</dbReference>
<dbReference type="AlphaFoldDB" id="I8UAS2"/>
<gene>
    <name evidence="4" type="ORF">A374_17199</name>
</gene>
<comment type="caution">
    <text evidence="4">The sequence shown here is derived from an EMBL/GenBank/DDBJ whole genome shotgun (WGS) entry which is preliminary data.</text>
</comment>
<feature type="region of interest" description="Disordered" evidence="1">
    <location>
        <begin position="185"/>
        <end position="207"/>
    </location>
</feature>
<keyword evidence="5" id="KW-1185">Reference proteome</keyword>
<feature type="signal peptide" evidence="2">
    <location>
        <begin position="1"/>
        <end position="22"/>
    </location>
</feature>
<protein>
    <submittedName>
        <fullName evidence="4">Spore germination protein GerD</fullName>
    </submittedName>
</protein>
<name>I8UAS2_9BACL</name>
<evidence type="ECO:0000313" key="5">
    <source>
        <dbReference type="Proteomes" id="UP000004080"/>
    </source>
</evidence>
<reference evidence="4 5" key="1">
    <citation type="journal article" date="2012" name="J. Bacteriol.">
        <title>Genome of Bacillus macauensis ZFHKF-1, a Long-Chain-Forming Bacterium.</title>
        <authorList>
            <person name="Cai L."/>
            <person name="Zhang T."/>
        </authorList>
    </citation>
    <scope>NUCLEOTIDE SEQUENCE [LARGE SCALE GENOMIC DNA]</scope>
    <source>
        <strain evidence="4 5">ZFHKF-1</strain>
    </source>
</reference>
<dbReference type="STRING" id="1196324.A374_17199"/>
<evidence type="ECO:0000256" key="2">
    <source>
        <dbReference type="SAM" id="SignalP"/>
    </source>
</evidence>
<dbReference type="RefSeq" id="WP_007203509.1">
    <property type="nucleotide sequence ID" value="NZ_AKKV01000041.1"/>
</dbReference>
<keyword evidence="2" id="KW-0732">Signal</keyword>
<evidence type="ECO:0000259" key="3">
    <source>
        <dbReference type="Pfam" id="PF17898"/>
    </source>
</evidence>
<dbReference type="EMBL" id="AKKV01000041">
    <property type="protein sequence ID" value="EIT84015.1"/>
    <property type="molecule type" value="Genomic_DNA"/>
</dbReference>